<reference evidence="2" key="1">
    <citation type="submission" date="2014-06" db="EMBL/GenBank/DDBJ databases">
        <authorList>
            <person name="Berkman P.J."/>
        </authorList>
    </citation>
    <scope>NUCLEOTIDE SEQUENCE [LARGE SCALE GENOMIC DNA]</scope>
</reference>
<gene>
    <name evidence="1" type="primary">SSCI37930.1</name>
</gene>
<evidence type="ECO:0000313" key="2">
    <source>
        <dbReference type="Proteomes" id="UP000242770"/>
    </source>
</evidence>
<sequence length="79" mass="8100">MAGPIPHCPSNTVCHAPSTAQAEAASTVSKTVAPTGPAATCKEGHHCNALEDITNFANFFKATIEDMEADEGMEGVGVL</sequence>
<dbReference type="EMBL" id="CCFA01002184">
    <property type="protein sequence ID" value="CDW97720.1"/>
    <property type="molecule type" value="Genomic_DNA"/>
</dbReference>
<evidence type="ECO:0000313" key="1">
    <source>
        <dbReference type="EMBL" id="CDW97720.1"/>
    </source>
</evidence>
<organism evidence="1 2">
    <name type="scientific">Sporisorium scitamineum</name>
    <dbReference type="NCBI Taxonomy" id="49012"/>
    <lineage>
        <taxon>Eukaryota</taxon>
        <taxon>Fungi</taxon>
        <taxon>Dikarya</taxon>
        <taxon>Basidiomycota</taxon>
        <taxon>Ustilaginomycotina</taxon>
        <taxon>Ustilaginomycetes</taxon>
        <taxon>Ustilaginales</taxon>
        <taxon>Ustilaginaceae</taxon>
        <taxon>Sporisorium</taxon>
    </lineage>
</organism>
<keyword evidence="2" id="KW-1185">Reference proteome</keyword>
<protein>
    <submittedName>
        <fullName evidence="1">Uncharacterized protein</fullName>
    </submittedName>
</protein>
<accession>A0A0F7SAA4</accession>
<name>A0A0F7SAA4_9BASI</name>
<dbReference type="Proteomes" id="UP000242770">
    <property type="component" value="Unassembled WGS sequence"/>
</dbReference>
<dbReference type="AlphaFoldDB" id="A0A0F7SAA4"/>
<proteinExistence type="predicted"/>